<evidence type="ECO:0000256" key="1">
    <source>
        <dbReference type="ARBA" id="ARBA00001974"/>
    </source>
</evidence>
<reference evidence="12" key="1">
    <citation type="journal article" date="2020" name="Stud. Mycol.">
        <title>101 Dothideomycetes genomes: a test case for predicting lifestyles and emergence of pathogens.</title>
        <authorList>
            <person name="Haridas S."/>
            <person name="Albert R."/>
            <person name="Binder M."/>
            <person name="Bloem J."/>
            <person name="Labutti K."/>
            <person name="Salamov A."/>
            <person name="Andreopoulos B."/>
            <person name="Baker S."/>
            <person name="Barry K."/>
            <person name="Bills G."/>
            <person name="Bluhm B."/>
            <person name="Cannon C."/>
            <person name="Castanera R."/>
            <person name="Culley D."/>
            <person name="Daum C."/>
            <person name="Ezra D."/>
            <person name="Gonzalez J."/>
            <person name="Henrissat B."/>
            <person name="Kuo A."/>
            <person name="Liang C."/>
            <person name="Lipzen A."/>
            <person name="Lutzoni F."/>
            <person name="Magnuson J."/>
            <person name="Mondo S."/>
            <person name="Nolan M."/>
            <person name="Ohm R."/>
            <person name="Pangilinan J."/>
            <person name="Park H.-J."/>
            <person name="Ramirez L."/>
            <person name="Alfaro M."/>
            <person name="Sun H."/>
            <person name="Tritt A."/>
            <person name="Yoshinaga Y."/>
            <person name="Zwiers L.-H."/>
            <person name="Turgeon B."/>
            <person name="Goodwin S."/>
            <person name="Spatafora J."/>
            <person name="Crous P."/>
            <person name="Grigoriev I."/>
        </authorList>
    </citation>
    <scope>NUCLEOTIDE SEQUENCE</scope>
    <source>
        <strain evidence="12">ATCC 36951</strain>
    </source>
</reference>
<name>A0A6A6CTW8_ZASCE</name>
<dbReference type="InterPro" id="IPR025700">
    <property type="entry name" value="Lys/Orn_oxygenase"/>
</dbReference>
<feature type="region of interest" description="Disordered" evidence="11">
    <location>
        <begin position="460"/>
        <end position="479"/>
    </location>
</feature>
<feature type="region of interest" description="Disordered" evidence="11">
    <location>
        <begin position="1"/>
        <end position="24"/>
    </location>
</feature>
<evidence type="ECO:0000313" key="12">
    <source>
        <dbReference type="EMBL" id="KAF2170495.1"/>
    </source>
</evidence>
<dbReference type="GeneID" id="54565103"/>
<dbReference type="GO" id="GO:0016491">
    <property type="term" value="F:oxidoreductase activity"/>
    <property type="evidence" value="ECO:0007669"/>
    <property type="project" value="UniProtKB-KW"/>
</dbReference>
<comment type="pathway">
    <text evidence="2">Siderophore biosynthesis.</text>
</comment>
<evidence type="ECO:0000256" key="3">
    <source>
        <dbReference type="ARBA" id="ARBA00007588"/>
    </source>
</evidence>
<comment type="cofactor">
    <cofactor evidence="1">
        <name>FAD</name>
        <dbReference type="ChEBI" id="CHEBI:57692"/>
    </cofactor>
</comment>
<evidence type="ECO:0000313" key="13">
    <source>
        <dbReference type="Proteomes" id="UP000799537"/>
    </source>
</evidence>
<dbReference type="Pfam" id="PF13434">
    <property type="entry name" value="Lys_Orn_oxgnase"/>
    <property type="match status" value="1"/>
</dbReference>
<dbReference type="Proteomes" id="UP000799537">
    <property type="component" value="Unassembled WGS sequence"/>
</dbReference>
<accession>A0A6A6CTW8</accession>
<organism evidence="12 13">
    <name type="scientific">Zasmidium cellare ATCC 36951</name>
    <dbReference type="NCBI Taxonomy" id="1080233"/>
    <lineage>
        <taxon>Eukaryota</taxon>
        <taxon>Fungi</taxon>
        <taxon>Dikarya</taxon>
        <taxon>Ascomycota</taxon>
        <taxon>Pezizomycotina</taxon>
        <taxon>Dothideomycetes</taxon>
        <taxon>Dothideomycetidae</taxon>
        <taxon>Mycosphaerellales</taxon>
        <taxon>Mycosphaerellaceae</taxon>
        <taxon>Zasmidium</taxon>
    </lineage>
</organism>
<dbReference type="SUPFAM" id="SSF51905">
    <property type="entry name" value="FAD/NAD(P)-binding domain"/>
    <property type="match status" value="1"/>
</dbReference>
<keyword evidence="7" id="KW-0521">NADP</keyword>
<comment type="similarity">
    <text evidence="3">Belongs to the lysine N(6)-hydroxylase/L-ornithine N(5)-oxygenase family.</text>
</comment>
<dbReference type="AlphaFoldDB" id="A0A6A6CTW8"/>
<evidence type="ECO:0000256" key="7">
    <source>
        <dbReference type="ARBA" id="ARBA00022857"/>
    </source>
</evidence>
<evidence type="ECO:0000256" key="11">
    <source>
        <dbReference type="SAM" id="MobiDB-lite"/>
    </source>
</evidence>
<dbReference type="RefSeq" id="XP_033671384.1">
    <property type="nucleotide sequence ID" value="XM_033811831.1"/>
</dbReference>
<comment type="catalytic activity">
    <reaction evidence="9">
        <text>L-ornithine + NADPH + O2 = N(5)-hydroxy-L-ornithine + NADP(+) + H2O</text>
        <dbReference type="Rhea" id="RHEA:41508"/>
        <dbReference type="ChEBI" id="CHEBI:15377"/>
        <dbReference type="ChEBI" id="CHEBI:15379"/>
        <dbReference type="ChEBI" id="CHEBI:46911"/>
        <dbReference type="ChEBI" id="CHEBI:57783"/>
        <dbReference type="ChEBI" id="CHEBI:58349"/>
        <dbReference type="ChEBI" id="CHEBI:78275"/>
        <dbReference type="EC" id="1.14.13.196"/>
    </reaction>
</comment>
<evidence type="ECO:0000256" key="2">
    <source>
        <dbReference type="ARBA" id="ARBA00004924"/>
    </source>
</evidence>
<keyword evidence="5" id="KW-0285">Flavoprotein</keyword>
<gene>
    <name evidence="12" type="ORF">M409DRAFT_51531</name>
</gene>
<evidence type="ECO:0000256" key="6">
    <source>
        <dbReference type="ARBA" id="ARBA00022827"/>
    </source>
</evidence>
<dbReference type="EMBL" id="ML993585">
    <property type="protein sequence ID" value="KAF2170495.1"/>
    <property type="molecule type" value="Genomic_DNA"/>
</dbReference>
<keyword evidence="8" id="KW-0560">Oxidoreductase</keyword>
<dbReference type="PANTHER" id="PTHR42802:SF1">
    <property type="entry name" value="L-ORNITHINE N(5)-MONOOXYGENASE"/>
    <property type="match status" value="1"/>
</dbReference>
<dbReference type="EC" id="1.14.13.196" evidence="4"/>
<evidence type="ECO:0000256" key="10">
    <source>
        <dbReference type="ARBA" id="ARBA00049248"/>
    </source>
</evidence>
<evidence type="ECO:0000256" key="8">
    <source>
        <dbReference type="ARBA" id="ARBA00023002"/>
    </source>
</evidence>
<proteinExistence type="inferred from homology"/>
<sequence length="479" mass="53701">MSLDTHEPKKGVSKQRSFDRRPKQTEQPLTYDLVCVGFGQTALPLAVNLADQDTSASVLFVERNSCWEWQSENVLPDRQVGSSFLRDLVTTQNPRSAYTFMNFLHATNQLIRFANNSRLEPSRQLMGQYFRWAAGQIQHLGWVHYGQEATHISPLKAKSQNKVAQWSIQLLSSNNSSTPSTILAKRVIVATGSQPYIPQSLSPAPLVLHSSATNSLLSNLHTVKQSLNIAVIGSSQEAAELFEHLSSARQGSHTATLFYPDSALRPADETHSVQDMLERTESMPGNLPPEVRERLHGQQMGGVQGPKVDLHTLEALYEAQYTQKIHERDSSKWRFQMKALSEVVSTQRDGERVRLVVKNTRTGETSISGKAFDVVIAATGYNFSLSKELVDVPAALLDAGAVSVDREYHVNFRRDTLVPGCGMWLLGSLEDRNARSDDFRWMAERARRAVKSICREMEVDKKAEPEQRSSQQYGERAMF</sequence>
<comment type="catalytic activity">
    <reaction evidence="10">
        <text>L-ornithine + NADH + O2 = N(5)-hydroxy-L-ornithine + NAD(+) + H2O</text>
        <dbReference type="Rhea" id="RHEA:41512"/>
        <dbReference type="ChEBI" id="CHEBI:15377"/>
        <dbReference type="ChEBI" id="CHEBI:15379"/>
        <dbReference type="ChEBI" id="CHEBI:46911"/>
        <dbReference type="ChEBI" id="CHEBI:57540"/>
        <dbReference type="ChEBI" id="CHEBI:57945"/>
        <dbReference type="ChEBI" id="CHEBI:78275"/>
        <dbReference type="EC" id="1.14.13.196"/>
    </reaction>
</comment>
<evidence type="ECO:0000256" key="4">
    <source>
        <dbReference type="ARBA" id="ARBA00012881"/>
    </source>
</evidence>
<dbReference type="PANTHER" id="PTHR42802">
    <property type="entry name" value="MONOOXYGENASE"/>
    <property type="match status" value="1"/>
</dbReference>
<dbReference type="OrthoDB" id="3519933at2759"/>
<protein>
    <recommendedName>
        <fullName evidence="4">L-ornithine N(5)-monooxygenase [NAD(P)H]</fullName>
        <ecNumber evidence="4">1.14.13.196</ecNumber>
    </recommendedName>
</protein>
<keyword evidence="6" id="KW-0274">FAD</keyword>
<dbReference type="GO" id="GO:0006879">
    <property type="term" value="P:intracellular iron ion homeostasis"/>
    <property type="evidence" value="ECO:0007669"/>
    <property type="project" value="TreeGrafter"/>
</dbReference>
<dbReference type="Gene3D" id="3.50.50.60">
    <property type="entry name" value="FAD/NAD(P)-binding domain"/>
    <property type="match status" value="1"/>
</dbReference>
<evidence type="ECO:0000256" key="9">
    <source>
        <dbReference type="ARBA" id="ARBA00047598"/>
    </source>
</evidence>
<dbReference type="InterPro" id="IPR036188">
    <property type="entry name" value="FAD/NAD-bd_sf"/>
</dbReference>
<evidence type="ECO:0000256" key="5">
    <source>
        <dbReference type="ARBA" id="ARBA00022630"/>
    </source>
</evidence>
<keyword evidence="13" id="KW-1185">Reference proteome</keyword>